<dbReference type="AlphaFoldDB" id="A7HSS2"/>
<keyword evidence="2" id="KW-0012">Acyltransferase</keyword>
<protein>
    <submittedName>
        <fullName evidence="4">GCN5-related N-acetyltransferase</fullName>
    </submittedName>
</protein>
<dbReference type="KEGG" id="pla:Plav_1335"/>
<dbReference type="InterPro" id="IPR000182">
    <property type="entry name" value="GNAT_dom"/>
</dbReference>
<reference evidence="4 5" key="1">
    <citation type="journal article" date="2011" name="Stand. Genomic Sci.">
        <title>Complete genome sequence of Parvibaculum lavamentivorans type strain (DS-1(T)).</title>
        <authorList>
            <person name="Schleheck D."/>
            <person name="Weiss M."/>
            <person name="Pitluck S."/>
            <person name="Bruce D."/>
            <person name="Land M.L."/>
            <person name="Han S."/>
            <person name="Saunders E."/>
            <person name="Tapia R."/>
            <person name="Detter C."/>
            <person name="Brettin T."/>
            <person name="Han J."/>
            <person name="Woyke T."/>
            <person name="Goodwin L."/>
            <person name="Pennacchio L."/>
            <person name="Nolan M."/>
            <person name="Cook A.M."/>
            <person name="Kjelleberg S."/>
            <person name="Thomas T."/>
        </authorList>
    </citation>
    <scope>NUCLEOTIDE SEQUENCE [LARGE SCALE GENOMIC DNA]</scope>
    <source>
        <strain evidence="5">DS-1 / DSM 13023 / NCIMB 13966</strain>
    </source>
</reference>
<dbReference type="EMBL" id="CP000774">
    <property type="protein sequence ID" value="ABS62955.1"/>
    <property type="molecule type" value="Genomic_DNA"/>
</dbReference>
<keyword evidence="1 4" id="KW-0808">Transferase</keyword>
<keyword evidence="5" id="KW-1185">Reference proteome</keyword>
<gene>
    <name evidence="4" type="ordered locus">Plav_1335</name>
</gene>
<dbReference type="eggNOG" id="COG1247">
    <property type="taxonomic scope" value="Bacteria"/>
</dbReference>
<accession>A7HSS2</accession>
<evidence type="ECO:0000256" key="2">
    <source>
        <dbReference type="ARBA" id="ARBA00023315"/>
    </source>
</evidence>
<name>A7HSS2_PARL1</name>
<dbReference type="Gene3D" id="3.40.630.30">
    <property type="match status" value="1"/>
</dbReference>
<feature type="domain" description="N-acetyltransferase" evidence="3">
    <location>
        <begin position="1"/>
        <end position="147"/>
    </location>
</feature>
<evidence type="ECO:0000313" key="4">
    <source>
        <dbReference type="EMBL" id="ABS62955.1"/>
    </source>
</evidence>
<dbReference type="OrthoDB" id="6172743at2"/>
<proteinExistence type="predicted"/>
<evidence type="ECO:0000313" key="5">
    <source>
        <dbReference type="Proteomes" id="UP000006377"/>
    </source>
</evidence>
<dbReference type="GO" id="GO:0016747">
    <property type="term" value="F:acyltransferase activity, transferring groups other than amino-acyl groups"/>
    <property type="evidence" value="ECO:0007669"/>
    <property type="project" value="InterPro"/>
</dbReference>
<dbReference type="RefSeq" id="WP_012110229.1">
    <property type="nucleotide sequence ID" value="NC_009719.1"/>
</dbReference>
<dbReference type="Pfam" id="PF13508">
    <property type="entry name" value="Acetyltransf_7"/>
    <property type="match status" value="1"/>
</dbReference>
<dbReference type="PANTHER" id="PTHR43877">
    <property type="entry name" value="AMINOALKYLPHOSPHONATE N-ACETYLTRANSFERASE-RELATED-RELATED"/>
    <property type="match status" value="1"/>
</dbReference>
<evidence type="ECO:0000259" key="3">
    <source>
        <dbReference type="PROSITE" id="PS51186"/>
    </source>
</evidence>
<dbReference type="HOGENOM" id="CLU_013985_21_1_5"/>
<dbReference type="PROSITE" id="PS51186">
    <property type="entry name" value="GNAT"/>
    <property type="match status" value="1"/>
</dbReference>
<dbReference type="STRING" id="402881.Plav_1335"/>
<dbReference type="SUPFAM" id="SSF55729">
    <property type="entry name" value="Acyl-CoA N-acyltransferases (Nat)"/>
    <property type="match status" value="1"/>
</dbReference>
<dbReference type="Proteomes" id="UP000006377">
    <property type="component" value="Chromosome"/>
</dbReference>
<evidence type="ECO:0000256" key="1">
    <source>
        <dbReference type="ARBA" id="ARBA00022679"/>
    </source>
</evidence>
<dbReference type="InterPro" id="IPR050832">
    <property type="entry name" value="Bact_Acetyltransf"/>
</dbReference>
<dbReference type="InterPro" id="IPR016181">
    <property type="entry name" value="Acyl_CoA_acyltransferase"/>
</dbReference>
<dbReference type="CDD" id="cd04301">
    <property type="entry name" value="NAT_SF"/>
    <property type="match status" value="1"/>
</dbReference>
<organism evidence="4 5">
    <name type="scientific">Parvibaculum lavamentivorans (strain DS-1 / DSM 13023 / NCIMB 13966)</name>
    <dbReference type="NCBI Taxonomy" id="402881"/>
    <lineage>
        <taxon>Bacteria</taxon>
        <taxon>Pseudomonadati</taxon>
        <taxon>Pseudomonadota</taxon>
        <taxon>Alphaproteobacteria</taxon>
        <taxon>Hyphomicrobiales</taxon>
        <taxon>Parvibaculaceae</taxon>
        <taxon>Parvibaculum</taxon>
    </lineage>
</organism>
<sequence length="147" mass="16799">MLIRPARRNEWQRVADVFIAARAGMEYLPRRHSDEETRAFIRGTVETGSVWVAEGGGCVAGFAALEQTRDGAWLHHLYVHPREHNAGAGSLLLARVKLELPAGFSLWTFQANLGARRFYERHGCREVRRTDGDNEENLPDILYEWRP</sequence>